<dbReference type="OrthoDB" id="1417356at2"/>
<organism evidence="1 2">
    <name type="scientific">Leptospira saintgironsiae</name>
    <dbReference type="NCBI Taxonomy" id="2023183"/>
    <lineage>
        <taxon>Bacteria</taxon>
        <taxon>Pseudomonadati</taxon>
        <taxon>Spirochaetota</taxon>
        <taxon>Spirochaetia</taxon>
        <taxon>Leptospirales</taxon>
        <taxon>Leptospiraceae</taxon>
        <taxon>Leptospira</taxon>
    </lineage>
</organism>
<name>A0A2M9Y7B1_9LEPT</name>
<accession>A0A2M9Y7B1</accession>
<dbReference type="RefSeq" id="WP_100711898.1">
    <property type="nucleotide sequence ID" value="NZ_NPDR01000028.1"/>
</dbReference>
<proteinExistence type="predicted"/>
<evidence type="ECO:0000313" key="1">
    <source>
        <dbReference type="EMBL" id="PJZ47465.1"/>
    </source>
</evidence>
<comment type="caution">
    <text evidence="1">The sequence shown here is derived from an EMBL/GenBank/DDBJ whole genome shotgun (WGS) entry which is preliminary data.</text>
</comment>
<evidence type="ECO:0000313" key="2">
    <source>
        <dbReference type="Proteomes" id="UP000231926"/>
    </source>
</evidence>
<reference evidence="1 2" key="1">
    <citation type="submission" date="2017-07" db="EMBL/GenBank/DDBJ databases">
        <title>Leptospira spp. isolated from tropical soils.</title>
        <authorList>
            <person name="Thibeaux R."/>
            <person name="Iraola G."/>
            <person name="Ferres I."/>
            <person name="Bierque E."/>
            <person name="Girault D."/>
            <person name="Soupe-Gilbert M.-E."/>
            <person name="Picardeau M."/>
            <person name="Goarant C."/>
        </authorList>
    </citation>
    <scope>NUCLEOTIDE SEQUENCE [LARGE SCALE GENOMIC DNA]</scope>
    <source>
        <strain evidence="1 2">FH4-C-A2</strain>
    </source>
</reference>
<sequence length="287" mass="32944">MSEKQHYVPRIVINGFLDPSSLNKSNVEPYTWISEKKSNAKKRAASNILWERNLYTQYDSNEKEDQALEKFFSTNLEKPFGTFKRIFETDLLNLNINNLEKNGLWDTRPFINSFVFWHWKRTTKFINEIKEAYISELLQDNPKHLVEKYVTTKSMQNDLIDTLINAGDQFEGLNIQNLLSKRNITFTVITNKSASFINSDNPVLRTNENRPNGVIYPDTELSMPLTSKIAVTLIGEQSLMQVRGIRESKIIRKINQSLAKNSNEIIFGSSESLINSLVGFTKPGAIA</sequence>
<dbReference type="Proteomes" id="UP000231926">
    <property type="component" value="Unassembled WGS sequence"/>
</dbReference>
<dbReference type="Pfam" id="PF14022">
    <property type="entry name" value="DUF4238"/>
    <property type="match status" value="1"/>
</dbReference>
<protein>
    <recommendedName>
        <fullName evidence="3">DUF4238 domain-containing protein</fullName>
    </recommendedName>
</protein>
<evidence type="ECO:0008006" key="3">
    <source>
        <dbReference type="Google" id="ProtNLM"/>
    </source>
</evidence>
<gene>
    <name evidence="1" type="ORF">CH362_19065</name>
</gene>
<keyword evidence="2" id="KW-1185">Reference proteome</keyword>
<dbReference type="InterPro" id="IPR025332">
    <property type="entry name" value="DUF4238"/>
</dbReference>
<dbReference type="EMBL" id="NPDR01000028">
    <property type="protein sequence ID" value="PJZ47465.1"/>
    <property type="molecule type" value="Genomic_DNA"/>
</dbReference>
<dbReference type="AlphaFoldDB" id="A0A2M9Y7B1"/>